<dbReference type="GO" id="GO:0036088">
    <property type="term" value="P:D-serine catabolic process"/>
    <property type="evidence" value="ECO:0007669"/>
    <property type="project" value="TreeGrafter"/>
</dbReference>
<dbReference type="SUPFAM" id="SSF51419">
    <property type="entry name" value="PLP-binding barrel"/>
    <property type="match status" value="1"/>
</dbReference>
<reference evidence="3" key="1">
    <citation type="submission" date="2024-07" db="EMBL/GenBank/DDBJ databases">
        <authorList>
            <person name="Yu S.T."/>
        </authorList>
    </citation>
    <scope>NUCLEOTIDE SEQUENCE</scope>
    <source>
        <strain evidence="3">R44</strain>
    </source>
</reference>
<gene>
    <name evidence="3" type="ORF">AB5J54_02405</name>
</gene>
<feature type="compositionally biased region" description="Low complexity" evidence="1">
    <location>
        <begin position="27"/>
        <end position="48"/>
    </location>
</feature>
<organism evidence="3">
    <name type="scientific">Streptomyces sp. R44</name>
    <dbReference type="NCBI Taxonomy" id="3238633"/>
    <lineage>
        <taxon>Bacteria</taxon>
        <taxon>Bacillati</taxon>
        <taxon>Actinomycetota</taxon>
        <taxon>Actinomycetes</taxon>
        <taxon>Kitasatosporales</taxon>
        <taxon>Streptomycetaceae</taxon>
        <taxon>Streptomyces</taxon>
    </lineage>
</organism>
<dbReference type="AlphaFoldDB" id="A0AB39SQ00"/>
<feature type="domain" description="Alanine racemase N-terminal" evidence="2">
    <location>
        <begin position="67"/>
        <end position="248"/>
    </location>
</feature>
<accession>A0AB39SQ00</accession>
<dbReference type="InterPro" id="IPR051466">
    <property type="entry name" value="D-amino_acid_metab_enzyme"/>
</dbReference>
<evidence type="ECO:0000313" key="3">
    <source>
        <dbReference type="EMBL" id="XDQ69436.1"/>
    </source>
</evidence>
<dbReference type="Pfam" id="PF01168">
    <property type="entry name" value="Ala_racemase_N"/>
    <property type="match status" value="1"/>
</dbReference>
<dbReference type="CDD" id="cd06813">
    <property type="entry name" value="PLPDE_III_DSD_D-TA_like_2"/>
    <property type="match status" value="1"/>
</dbReference>
<feature type="region of interest" description="Disordered" evidence="1">
    <location>
        <begin position="1"/>
        <end position="48"/>
    </location>
</feature>
<evidence type="ECO:0000256" key="1">
    <source>
        <dbReference type="SAM" id="MobiDB-lite"/>
    </source>
</evidence>
<sequence>MAQQPYVTGTTPAPHRLGSPPPPAGSPSPSGSLSPSGSPGSAGLSGLAGLPSLQEATAALQPPFAVVDLGALRANATQMTRRAGGKPIRLASKSLRCRALIGDTLRLPGFSGILAFTLPEALWLAEDHHDVLVGYPSADTDALGRLGGDEQLAARVTVMIDSVEHLDLVADAIGPTGPPVRVCLDLDASLRLAGGRLHLGMRRSPLHTPRQARELALAVAARPRLRLVGLMSYEGQIAGIGDNQPGSRAGRTAIRFMQKLSTRELRERRAAAIRAVQSVTPLEFVNGGGTGSLENTSAEPAVTELGAGSGLYAPTLFDHYRGFRPHPAAHFVLSVVRRPGPRHVTVLGGGWIASGAPGADRLPVPVWPTGLRLLSQEGAGEVQTPLTGDGVAGLRTGDRVWFRHAKAGELCERVNELHLVDGDRIVDVVPTYRGEGRAFL</sequence>
<dbReference type="RefSeq" id="WP_369142177.1">
    <property type="nucleotide sequence ID" value="NZ_CP163444.1"/>
</dbReference>
<protein>
    <submittedName>
        <fullName evidence="3">Amino acid deaminase/aldolase</fullName>
    </submittedName>
</protein>
<dbReference type="GO" id="GO:0008721">
    <property type="term" value="F:D-serine ammonia-lyase activity"/>
    <property type="evidence" value="ECO:0007669"/>
    <property type="project" value="TreeGrafter"/>
</dbReference>
<feature type="compositionally biased region" description="Polar residues" evidence="1">
    <location>
        <begin position="1"/>
        <end position="11"/>
    </location>
</feature>
<evidence type="ECO:0000259" key="2">
    <source>
        <dbReference type="Pfam" id="PF01168"/>
    </source>
</evidence>
<name>A0AB39SQ00_9ACTN</name>
<dbReference type="Gene3D" id="3.20.20.10">
    <property type="entry name" value="Alanine racemase"/>
    <property type="match status" value="1"/>
</dbReference>
<dbReference type="PANTHER" id="PTHR28004">
    <property type="entry name" value="ZGC:162816-RELATED"/>
    <property type="match status" value="1"/>
</dbReference>
<dbReference type="PANTHER" id="PTHR28004:SF2">
    <property type="entry name" value="D-SERINE DEHYDRATASE"/>
    <property type="match status" value="1"/>
</dbReference>
<dbReference type="InterPro" id="IPR029066">
    <property type="entry name" value="PLP-binding_barrel"/>
</dbReference>
<dbReference type="InterPro" id="IPR001608">
    <property type="entry name" value="Ala_racemase_N"/>
</dbReference>
<dbReference type="EMBL" id="CP163444">
    <property type="protein sequence ID" value="XDQ69436.1"/>
    <property type="molecule type" value="Genomic_DNA"/>
</dbReference>
<proteinExistence type="predicted"/>